<keyword evidence="7" id="KW-1185">Reference proteome</keyword>
<keyword evidence="1" id="KW-0808">Transferase</keyword>
<evidence type="ECO:0000256" key="1">
    <source>
        <dbReference type="ARBA" id="ARBA00022679"/>
    </source>
</evidence>
<feature type="domain" description="Protein kinase" evidence="5">
    <location>
        <begin position="1"/>
        <end position="264"/>
    </location>
</feature>
<dbReference type="SUPFAM" id="SSF56112">
    <property type="entry name" value="Protein kinase-like (PK-like)"/>
    <property type="match status" value="1"/>
</dbReference>
<reference evidence="6 7" key="1">
    <citation type="submission" date="2016-03" db="EMBL/GenBank/DDBJ databases">
        <authorList>
            <person name="Ploux O."/>
        </authorList>
    </citation>
    <scope>NUCLEOTIDE SEQUENCE [LARGE SCALE GENOMIC DNA]</scope>
    <source>
        <strain evidence="6 7">URUG2</strain>
    </source>
</reference>
<dbReference type="Pfam" id="PF07714">
    <property type="entry name" value="PK_Tyr_Ser-Thr"/>
    <property type="match status" value="1"/>
</dbReference>
<keyword evidence="4" id="KW-0067">ATP-binding</keyword>
<evidence type="ECO:0000313" key="7">
    <source>
        <dbReference type="Proteomes" id="UP000225277"/>
    </source>
</evidence>
<dbReference type="OrthoDB" id="1668230at2759"/>
<evidence type="ECO:0000259" key="5">
    <source>
        <dbReference type="PROSITE" id="PS50011"/>
    </source>
</evidence>
<dbReference type="InterPro" id="IPR051681">
    <property type="entry name" value="Ser/Thr_Kinases-Pseudokinases"/>
</dbReference>
<gene>
    <name evidence="6" type="ORF">RCC_10701</name>
</gene>
<dbReference type="RefSeq" id="XP_023631695.1">
    <property type="nucleotide sequence ID" value="XM_023775927.1"/>
</dbReference>
<dbReference type="PANTHER" id="PTHR44329">
    <property type="entry name" value="SERINE/THREONINE-PROTEIN KINASE TNNI3K-RELATED"/>
    <property type="match status" value="1"/>
</dbReference>
<dbReference type="InterPro" id="IPR001245">
    <property type="entry name" value="Ser-Thr/Tyr_kinase_cat_dom"/>
</dbReference>
<dbReference type="InterPro" id="IPR011009">
    <property type="entry name" value="Kinase-like_dom_sf"/>
</dbReference>
<dbReference type="InterPro" id="IPR000719">
    <property type="entry name" value="Prot_kinase_dom"/>
</dbReference>
<dbReference type="PANTHER" id="PTHR44329:SF288">
    <property type="entry name" value="MITOGEN-ACTIVATED PROTEIN KINASE KINASE KINASE 20"/>
    <property type="match status" value="1"/>
</dbReference>
<organism evidence="6 7">
    <name type="scientific">Ramularia collo-cygni</name>
    <dbReference type="NCBI Taxonomy" id="112498"/>
    <lineage>
        <taxon>Eukaryota</taxon>
        <taxon>Fungi</taxon>
        <taxon>Dikarya</taxon>
        <taxon>Ascomycota</taxon>
        <taxon>Pezizomycotina</taxon>
        <taxon>Dothideomycetes</taxon>
        <taxon>Dothideomycetidae</taxon>
        <taxon>Mycosphaerellales</taxon>
        <taxon>Mycosphaerellaceae</taxon>
        <taxon>Ramularia</taxon>
    </lineage>
</organism>
<protein>
    <recommendedName>
        <fullName evidence="5">Protein kinase domain-containing protein</fullName>
    </recommendedName>
</protein>
<dbReference type="GeneID" id="35605740"/>
<dbReference type="STRING" id="112498.A0A2D3VHY5"/>
<name>A0A2D3VHY5_9PEZI</name>
<dbReference type="GO" id="GO:0004674">
    <property type="term" value="F:protein serine/threonine kinase activity"/>
    <property type="evidence" value="ECO:0007669"/>
    <property type="project" value="TreeGrafter"/>
</dbReference>
<proteinExistence type="predicted"/>
<dbReference type="Proteomes" id="UP000225277">
    <property type="component" value="Unassembled WGS sequence"/>
</dbReference>
<dbReference type="EMBL" id="FJUY01000024">
    <property type="protein sequence ID" value="CZT24972.1"/>
    <property type="molecule type" value="Genomic_DNA"/>
</dbReference>
<dbReference type="GO" id="GO:0005524">
    <property type="term" value="F:ATP binding"/>
    <property type="evidence" value="ECO:0007669"/>
    <property type="project" value="UniProtKB-KW"/>
</dbReference>
<evidence type="ECO:0000256" key="4">
    <source>
        <dbReference type="ARBA" id="ARBA00022840"/>
    </source>
</evidence>
<dbReference type="AlphaFoldDB" id="A0A2D3VHY5"/>
<sequence length="264" mass="29513">MRPLDSFPRGVQSQVACSASNIIGLMEDGCSVLKYPRSPDQDQYAHTALREEANRYTCLGRHDNLVTFKAITDDGLIIEYCERGALYDTIHVLSEGQKICIGAQIARGLAYLHAQNFIHCDLNVRNIFMTSDFTAKIGDLQGQLSRPDGTIEMPAMTENNVKSRLPGSDGIFSAETDIFALGTLLYHVWYGHPPYPELDEFTDEAEIESKYRKGDFPVITTNVISVDKIIYKCWTLAYANAREILDDFTLLGNSPNFSSVREAP</sequence>
<keyword evidence="2" id="KW-0547">Nucleotide-binding</keyword>
<dbReference type="Gene3D" id="1.10.510.10">
    <property type="entry name" value="Transferase(Phosphotransferase) domain 1"/>
    <property type="match status" value="1"/>
</dbReference>
<dbReference type="PROSITE" id="PS50011">
    <property type="entry name" value="PROTEIN_KINASE_DOM"/>
    <property type="match status" value="1"/>
</dbReference>
<evidence type="ECO:0000313" key="6">
    <source>
        <dbReference type="EMBL" id="CZT24972.1"/>
    </source>
</evidence>
<evidence type="ECO:0000256" key="2">
    <source>
        <dbReference type="ARBA" id="ARBA00022741"/>
    </source>
</evidence>
<accession>A0A2D3VHY5</accession>
<evidence type="ECO:0000256" key="3">
    <source>
        <dbReference type="ARBA" id="ARBA00022777"/>
    </source>
</evidence>
<keyword evidence="3" id="KW-0418">Kinase</keyword>